<evidence type="ECO:0000256" key="1">
    <source>
        <dbReference type="SAM" id="MobiDB-lite"/>
    </source>
</evidence>
<feature type="compositionally biased region" description="Polar residues" evidence="1">
    <location>
        <begin position="1"/>
        <end position="10"/>
    </location>
</feature>
<organism evidence="2 3">
    <name type="scientific">Branchiostoma belcheri</name>
    <name type="common">Amphioxus</name>
    <dbReference type="NCBI Taxonomy" id="7741"/>
    <lineage>
        <taxon>Eukaryota</taxon>
        <taxon>Metazoa</taxon>
        <taxon>Chordata</taxon>
        <taxon>Cephalochordata</taxon>
        <taxon>Leptocardii</taxon>
        <taxon>Amphioxiformes</taxon>
        <taxon>Branchiostomatidae</taxon>
        <taxon>Branchiostoma</taxon>
    </lineage>
</organism>
<feature type="compositionally biased region" description="Low complexity" evidence="1">
    <location>
        <begin position="11"/>
        <end position="22"/>
    </location>
</feature>
<dbReference type="GeneID" id="109464486"/>
<sequence length="322" mass="35610">MFAQRVSNNFDPGLPQDGGQDQPPYPRYGRFSPDYITGQSGEDNSSCQQTAFSSQGLPMACSDVGCNCTDFDRWKKKEVLPTIVETRSITVEEFDRMSAGSRKRAVHGTSQEAALKGNFAFFQQSASRWGFDYGKTLTHDVSREIKRETTRNAALGLPYHEDRPSTPYVTNPGGQPCLPATGALHALCTAHKRFLQTWNDADTTNEGLCRSMLRPDNEEQHAAYVDKKVRATKRRSPDSEVRNNGAKTYQEKCASQVHSANDASSLAEKAQQQQATAHDGQVNVTRDSKQDGGAGPATSARLPPKKRRRLDDIVMRLKGSSY</sequence>
<keyword evidence="2" id="KW-1185">Reference proteome</keyword>
<evidence type="ECO:0000313" key="3">
    <source>
        <dbReference type="RefSeq" id="XP_019617052.1"/>
    </source>
</evidence>
<feature type="compositionally biased region" description="Polar residues" evidence="1">
    <location>
        <begin position="256"/>
        <end position="276"/>
    </location>
</feature>
<dbReference type="KEGG" id="bbel:109464486"/>
<feature type="region of interest" description="Disordered" evidence="1">
    <location>
        <begin position="1"/>
        <end position="46"/>
    </location>
</feature>
<proteinExistence type="predicted"/>
<reference evidence="3" key="1">
    <citation type="submission" date="2025-08" db="UniProtKB">
        <authorList>
            <consortium name="RefSeq"/>
        </authorList>
    </citation>
    <scope>IDENTIFICATION</scope>
    <source>
        <tissue evidence="3">Gonad</tissue>
    </source>
</reference>
<protein>
    <submittedName>
        <fullName evidence="3">Uncharacterized protein LOC109464486</fullName>
    </submittedName>
</protein>
<feature type="region of interest" description="Disordered" evidence="1">
    <location>
        <begin position="220"/>
        <end position="312"/>
    </location>
</feature>
<dbReference type="Proteomes" id="UP000515135">
    <property type="component" value="Unplaced"/>
</dbReference>
<feature type="compositionally biased region" description="Basic and acidic residues" evidence="1">
    <location>
        <begin position="220"/>
        <end position="241"/>
    </location>
</feature>
<dbReference type="RefSeq" id="XP_019617052.1">
    <property type="nucleotide sequence ID" value="XM_019761493.1"/>
</dbReference>
<dbReference type="OrthoDB" id="9998262at2759"/>
<name>A0A6P4YE65_BRABE</name>
<evidence type="ECO:0000313" key="2">
    <source>
        <dbReference type="Proteomes" id="UP000515135"/>
    </source>
</evidence>
<dbReference type="AlphaFoldDB" id="A0A6P4YE65"/>
<feature type="compositionally biased region" description="Polar residues" evidence="1">
    <location>
        <begin position="37"/>
        <end position="46"/>
    </location>
</feature>
<accession>A0A6P4YE65</accession>
<gene>
    <name evidence="3" type="primary">LOC109464486</name>
</gene>